<dbReference type="AlphaFoldDB" id="A0A0L0F647"/>
<dbReference type="Proteomes" id="UP000054560">
    <property type="component" value="Unassembled WGS sequence"/>
</dbReference>
<name>A0A0L0F647_9EUKA</name>
<dbReference type="EMBL" id="KQ247398">
    <property type="protein sequence ID" value="KNC72212.1"/>
    <property type="molecule type" value="Genomic_DNA"/>
</dbReference>
<organism evidence="1 2">
    <name type="scientific">Sphaeroforma arctica JP610</name>
    <dbReference type="NCBI Taxonomy" id="667725"/>
    <lineage>
        <taxon>Eukaryota</taxon>
        <taxon>Ichthyosporea</taxon>
        <taxon>Ichthyophonida</taxon>
        <taxon>Sphaeroforma</taxon>
    </lineage>
</organism>
<feature type="non-terminal residue" evidence="1">
    <location>
        <position position="70"/>
    </location>
</feature>
<evidence type="ECO:0000313" key="1">
    <source>
        <dbReference type="EMBL" id="KNC72212.1"/>
    </source>
</evidence>
<evidence type="ECO:0000313" key="2">
    <source>
        <dbReference type="Proteomes" id="UP000054560"/>
    </source>
</evidence>
<keyword evidence="2" id="KW-1185">Reference proteome</keyword>
<sequence>MFSVNDDRQPEVFKAKLETTLNIGSISFGDNRPKCLIVDEIDGAHAGAVKHLVNRLNEIPTKKTKAKKSK</sequence>
<reference evidence="1 2" key="1">
    <citation type="submission" date="2011-02" db="EMBL/GenBank/DDBJ databases">
        <title>The Genome Sequence of Sphaeroforma arctica JP610.</title>
        <authorList>
            <consortium name="The Broad Institute Genome Sequencing Platform"/>
            <person name="Russ C."/>
            <person name="Cuomo C."/>
            <person name="Young S.K."/>
            <person name="Zeng Q."/>
            <person name="Gargeya S."/>
            <person name="Alvarado L."/>
            <person name="Berlin A."/>
            <person name="Chapman S.B."/>
            <person name="Chen Z."/>
            <person name="Freedman E."/>
            <person name="Gellesch M."/>
            <person name="Goldberg J."/>
            <person name="Griggs A."/>
            <person name="Gujja S."/>
            <person name="Heilman E."/>
            <person name="Heiman D."/>
            <person name="Howarth C."/>
            <person name="Mehta T."/>
            <person name="Neiman D."/>
            <person name="Pearson M."/>
            <person name="Roberts A."/>
            <person name="Saif S."/>
            <person name="Shea T."/>
            <person name="Shenoy N."/>
            <person name="Sisk P."/>
            <person name="Stolte C."/>
            <person name="Sykes S."/>
            <person name="White J."/>
            <person name="Yandava C."/>
            <person name="Burger G."/>
            <person name="Gray M.W."/>
            <person name="Holland P.W.H."/>
            <person name="King N."/>
            <person name="Lang F.B.F."/>
            <person name="Roger A.J."/>
            <person name="Ruiz-Trillo I."/>
            <person name="Haas B."/>
            <person name="Nusbaum C."/>
            <person name="Birren B."/>
        </authorList>
    </citation>
    <scope>NUCLEOTIDE SEQUENCE [LARGE SCALE GENOMIC DNA]</scope>
    <source>
        <strain evidence="1 2">JP610</strain>
    </source>
</reference>
<evidence type="ECO:0008006" key="3">
    <source>
        <dbReference type="Google" id="ProtNLM"/>
    </source>
</evidence>
<proteinExistence type="predicted"/>
<dbReference type="GeneID" id="25915741"/>
<protein>
    <recommendedName>
        <fullName evidence="3">ATPase AAA-type core domain-containing protein</fullName>
    </recommendedName>
</protein>
<dbReference type="RefSeq" id="XP_014146114.1">
    <property type="nucleotide sequence ID" value="XM_014290639.1"/>
</dbReference>
<dbReference type="STRING" id="667725.A0A0L0F647"/>
<gene>
    <name evidence="1" type="ORF">SARC_15237</name>
</gene>
<accession>A0A0L0F647</accession>
<dbReference type="OrthoDB" id="2195431at2759"/>